<evidence type="ECO:0000313" key="1">
    <source>
        <dbReference type="EMBL" id="VDP86254.1"/>
    </source>
</evidence>
<evidence type="ECO:0000313" key="2">
    <source>
        <dbReference type="Proteomes" id="UP000272942"/>
    </source>
</evidence>
<dbReference type="WBParaSite" id="ECPE_0000998901-mRNA-1">
    <property type="protein sequence ID" value="ECPE_0000998901-mRNA-1"/>
    <property type="gene ID" value="ECPE_0000998901"/>
</dbReference>
<keyword evidence="2" id="KW-1185">Reference proteome</keyword>
<dbReference type="OrthoDB" id="6253247at2759"/>
<reference evidence="3" key="1">
    <citation type="submission" date="2016-06" db="UniProtKB">
        <authorList>
            <consortium name="WormBaseParasite"/>
        </authorList>
    </citation>
    <scope>IDENTIFICATION</scope>
</reference>
<proteinExistence type="predicted"/>
<reference evidence="1 2" key="2">
    <citation type="submission" date="2018-11" db="EMBL/GenBank/DDBJ databases">
        <authorList>
            <consortium name="Pathogen Informatics"/>
        </authorList>
    </citation>
    <scope>NUCLEOTIDE SEQUENCE [LARGE SCALE GENOMIC DNA]</scope>
    <source>
        <strain evidence="1 2">Egypt</strain>
    </source>
</reference>
<dbReference type="AlphaFoldDB" id="A0A183ASM2"/>
<evidence type="ECO:0000313" key="3">
    <source>
        <dbReference type="WBParaSite" id="ECPE_0000998901-mRNA-1"/>
    </source>
</evidence>
<name>A0A183ASM2_9TREM</name>
<organism evidence="3">
    <name type="scientific">Echinostoma caproni</name>
    <dbReference type="NCBI Taxonomy" id="27848"/>
    <lineage>
        <taxon>Eukaryota</taxon>
        <taxon>Metazoa</taxon>
        <taxon>Spiralia</taxon>
        <taxon>Lophotrochozoa</taxon>
        <taxon>Platyhelminthes</taxon>
        <taxon>Trematoda</taxon>
        <taxon>Digenea</taxon>
        <taxon>Plagiorchiida</taxon>
        <taxon>Echinostomata</taxon>
        <taxon>Echinostomatoidea</taxon>
        <taxon>Echinostomatidae</taxon>
        <taxon>Echinostoma</taxon>
    </lineage>
</organism>
<protein>
    <submittedName>
        <fullName evidence="3">Ribosomal_S7 domain-containing protein</fullName>
    </submittedName>
</protein>
<gene>
    <name evidence="1" type="ORF">ECPE_LOCUS9957</name>
</gene>
<dbReference type="Proteomes" id="UP000272942">
    <property type="component" value="Unassembled WGS sequence"/>
</dbReference>
<sequence length="159" mass="18560">MRVVLQLPFKGDDINCLIAQRLKSAVKFTYYAAAFTIARLPIPSVKEPLAPHAKSNCIYQFVGRTKRLRYRATARIPVWLQKTMSEIFRSPMTRRKLSSSITQQLIEMKHCDVLREAFRILYKTNNTKVLKYAEALAIQNGYPRLCKQREWLITLAQPW</sequence>
<dbReference type="EMBL" id="UZAN01048238">
    <property type="protein sequence ID" value="VDP86254.1"/>
    <property type="molecule type" value="Genomic_DNA"/>
</dbReference>
<accession>A0A183ASM2</accession>